<sequence>MNYLSEIKAIKEVEEGTYLKIFVPKEKLRYTIDRFKEDGKVFAEIRLDDNRRIRNDQKKKCFATLKDIADYTGNLQEDMHDYFKMIYRYVYENKRISMSDCTVTQARDTINILIDFALNHDISLTDLGVNRTDDINRYLYGCLINRRCCICGKKADIHHDEVIGMGRNRRKINHVGMKVIALCREQRGT</sequence>
<gene>
    <name evidence="1" type="ordered locus">Curi_c14920</name>
</gene>
<dbReference type="HOGENOM" id="CLU_085718_0_0_9"/>
<proteinExistence type="predicted"/>
<dbReference type="InterPro" id="IPR041242">
    <property type="entry name" value="HNHc_6"/>
</dbReference>
<dbReference type="EMBL" id="CP003326">
    <property type="protein sequence ID" value="AFS78501.1"/>
    <property type="molecule type" value="Genomic_DNA"/>
</dbReference>
<dbReference type="eggNOG" id="ENOG5032SWP">
    <property type="taxonomic scope" value="Bacteria"/>
</dbReference>
<name>K0B1F2_GOTA9</name>
<evidence type="ECO:0000313" key="2">
    <source>
        <dbReference type="Proteomes" id="UP000006094"/>
    </source>
</evidence>
<dbReference type="AlphaFoldDB" id="K0B1F2"/>
<dbReference type="STRING" id="1128398.Curi_c14920"/>
<dbReference type="KEGG" id="cad:Curi_c14920"/>
<keyword evidence="2" id="KW-1185">Reference proteome</keyword>
<protein>
    <submittedName>
        <fullName evidence="1">Uncharacterized protein</fullName>
    </submittedName>
</protein>
<dbReference type="Pfam" id="PF16784">
    <property type="entry name" value="HNHc_6"/>
    <property type="match status" value="1"/>
</dbReference>
<accession>K0B1F2</accession>
<dbReference type="OrthoDB" id="1665841at2"/>
<dbReference type="Proteomes" id="UP000006094">
    <property type="component" value="Chromosome"/>
</dbReference>
<evidence type="ECO:0000313" key="1">
    <source>
        <dbReference type="EMBL" id="AFS78501.1"/>
    </source>
</evidence>
<dbReference type="RefSeq" id="WP_014967637.1">
    <property type="nucleotide sequence ID" value="NC_018664.1"/>
</dbReference>
<reference evidence="1 2" key="1">
    <citation type="journal article" date="2012" name="PLoS ONE">
        <title>The purine-utilizing bacterium Clostridium acidurici 9a: a genome-guided metabolic reconsideration.</title>
        <authorList>
            <person name="Hartwich K."/>
            <person name="Poehlein A."/>
            <person name="Daniel R."/>
        </authorList>
    </citation>
    <scope>NUCLEOTIDE SEQUENCE [LARGE SCALE GENOMIC DNA]</scope>
    <source>
        <strain evidence="2">ATCC 7906 / DSM 604 / BCRC 14475 / CIP 104303 / KCTC 5404 / NCIMB 10678 / 9a</strain>
    </source>
</reference>
<organism evidence="1 2">
    <name type="scientific">Gottschalkia acidurici (strain ATCC 7906 / DSM 604 / BCRC 14475 / CIP 104303 / KCTC 5404 / NCIMB 10678 / 9a)</name>
    <name type="common">Clostridium acidurici</name>
    <dbReference type="NCBI Taxonomy" id="1128398"/>
    <lineage>
        <taxon>Bacteria</taxon>
        <taxon>Bacillati</taxon>
        <taxon>Bacillota</taxon>
        <taxon>Tissierellia</taxon>
        <taxon>Tissierellales</taxon>
        <taxon>Gottschalkiaceae</taxon>
        <taxon>Gottschalkia</taxon>
    </lineage>
</organism>